<keyword evidence="1" id="KW-0732">Signal</keyword>
<evidence type="ECO:0000313" key="3">
    <source>
        <dbReference type="Proteomes" id="UP000295438"/>
    </source>
</evidence>
<feature type="chain" id="PRO_5020285474" description="TonB C-terminal domain-containing protein" evidence="1">
    <location>
        <begin position="21"/>
        <end position="202"/>
    </location>
</feature>
<dbReference type="RefSeq" id="WP_133390575.1">
    <property type="nucleotide sequence ID" value="NZ_SMUW01000032.1"/>
</dbReference>
<keyword evidence="3" id="KW-1185">Reference proteome</keyword>
<dbReference type="EMBL" id="SMUW01000032">
    <property type="protein sequence ID" value="TDK45535.1"/>
    <property type="molecule type" value="Genomic_DNA"/>
</dbReference>
<protein>
    <recommendedName>
        <fullName evidence="4">TonB C-terminal domain-containing protein</fullName>
    </recommendedName>
</protein>
<proteinExistence type="predicted"/>
<dbReference type="AlphaFoldDB" id="A0A4R5V236"/>
<sequence length="202" mass="23051">MRRQILSTILVVAFSIAGFAQESNPYSEFNKFLAKNLRYAQEFRAEKVQGPVTLLLSLNENGDFNKEPILVGGSETLAQEVFRTLDLMEAKGTASLIPEEAFGKEYLLTVQFKMVKNQNTGFYIPERYDTESKIIEKLNAQIQENPYFANFYEQRAEYFQNTGQSLLAELDLEKAKLLRNKELTNIVVVGYESSHKKSLIGE</sequence>
<evidence type="ECO:0000313" key="2">
    <source>
        <dbReference type="EMBL" id="TDK45535.1"/>
    </source>
</evidence>
<comment type="caution">
    <text evidence="2">The sequence shown here is derived from an EMBL/GenBank/DDBJ whole genome shotgun (WGS) entry which is preliminary data.</text>
</comment>
<gene>
    <name evidence="2" type="ORF">E1898_08555</name>
</gene>
<dbReference type="Proteomes" id="UP000295438">
    <property type="component" value="Unassembled WGS sequence"/>
</dbReference>
<evidence type="ECO:0008006" key="4">
    <source>
        <dbReference type="Google" id="ProtNLM"/>
    </source>
</evidence>
<reference evidence="2 3" key="1">
    <citation type="submission" date="2019-03" db="EMBL/GenBank/DDBJ databases">
        <title>Algoriphagus aquimaris sp. nov., isolated form marine sediment in Pohang, Korea.</title>
        <authorList>
            <person name="Kim J."/>
            <person name="Yoon S.-H."/>
            <person name="Lee S.-S."/>
        </authorList>
    </citation>
    <scope>NUCLEOTIDE SEQUENCE [LARGE SCALE GENOMIC DNA]</scope>
    <source>
        <strain evidence="2 3">F21</strain>
    </source>
</reference>
<accession>A0A4R5V236</accession>
<name>A0A4R5V236_9BACT</name>
<organism evidence="2 3">
    <name type="scientific">Algoriphagus formosus</name>
    <dbReference type="NCBI Taxonomy" id="2007308"/>
    <lineage>
        <taxon>Bacteria</taxon>
        <taxon>Pseudomonadati</taxon>
        <taxon>Bacteroidota</taxon>
        <taxon>Cytophagia</taxon>
        <taxon>Cytophagales</taxon>
        <taxon>Cyclobacteriaceae</taxon>
        <taxon>Algoriphagus</taxon>
    </lineage>
</organism>
<evidence type="ECO:0000256" key="1">
    <source>
        <dbReference type="SAM" id="SignalP"/>
    </source>
</evidence>
<feature type="signal peptide" evidence="1">
    <location>
        <begin position="1"/>
        <end position="20"/>
    </location>
</feature>